<protein>
    <recommendedName>
        <fullName evidence="4">anthranilate synthase</fullName>
        <ecNumber evidence="4">4.1.3.27</ecNumber>
    </recommendedName>
</protein>
<comment type="similarity">
    <text evidence="2">Belongs to the anthranilate synthase component I family.</text>
</comment>
<dbReference type="Gramene" id="C.cajan_19489.t">
    <property type="protein sequence ID" value="C.cajan_19489.t"/>
    <property type="gene ID" value="C.cajan_19489"/>
</dbReference>
<dbReference type="GO" id="GO:0000162">
    <property type="term" value="P:L-tryptophan biosynthetic process"/>
    <property type="evidence" value="ECO:0007669"/>
    <property type="project" value="UniProtKB-UniPathway"/>
</dbReference>
<sequence length="580" mass="64900">MSAKASLAFSRRMLPPANRLSPPSLAAVSLSRAPLTLRCSSLSSTSHVEEERKFVDASKNGNLIPLCQCLFSDQLTPVLAYRILVKEDDREAPSFLFESAEPSLSGSVGRYSVVGAQPTMEVVAKDNKVTIIDHESGNLTEKIVDDPMMIPRKISEGWKPYLIDELPDAFCGGWAGYFSYDTVRYVEKKKLPFSKAPKDDRNLADIHLGLYENVIVFDHVEKKAYVILWVRVDRYASAESAYKDGMERLDKLVAKLQDGQPPRLAPGSVDLHTQQFGPPLEKSSMTREAYKEAVLQAKEHIKAGDIFQIVLSQRFERRTFADPFEIYRALRVVNPSPYMSYVQARGCILVASSPEILTRINKNKIVNRPLAGTSRRGKTPEEDARLEAILLRDEKQCAEHVMLVDLGRNDVGKVSKSGSVKVEKFMDIERYSHVMHISSTVTGELQEHLTSWDVLRAALPVGTVSGAPKVVKAMELIDELEATRRGPYSGGFGYISFCGEMDIALALRTMVFPSGTRYDTMYSYKDIEWRREWVAYLQAGAGIVADSDPDDEYQECQNKAAALARSIDLAESAFVHKWHN</sequence>
<organism evidence="11 12">
    <name type="scientific">Cajanus cajan</name>
    <name type="common">Pigeon pea</name>
    <name type="synonym">Cajanus indicus</name>
    <dbReference type="NCBI Taxonomy" id="3821"/>
    <lineage>
        <taxon>Eukaryota</taxon>
        <taxon>Viridiplantae</taxon>
        <taxon>Streptophyta</taxon>
        <taxon>Embryophyta</taxon>
        <taxon>Tracheophyta</taxon>
        <taxon>Spermatophyta</taxon>
        <taxon>Magnoliopsida</taxon>
        <taxon>eudicotyledons</taxon>
        <taxon>Gunneridae</taxon>
        <taxon>Pentapetalae</taxon>
        <taxon>rosids</taxon>
        <taxon>fabids</taxon>
        <taxon>Fabales</taxon>
        <taxon>Fabaceae</taxon>
        <taxon>Papilionoideae</taxon>
        <taxon>50 kb inversion clade</taxon>
        <taxon>NPAAA clade</taxon>
        <taxon>indigoferoid/millettioid clade</taxon>
        <taxon>Phaseoleae</taxon>
        <taxon>Cajanus</taxon>
    </lineage>
</organism>
<reference evidence="11 12" key="1">
    <citation type="journal article" date="2012" name="Nat. Biotechnol.">
        <title>Draft genome sequence of pigeonpea (Cajanus cajan), an orphan legume crop of resource-poor farmers.</title>
        <authorList>
            <person name="Varshney R.K."/>
            <person name="Chen W."/>
            <person name="Li Y."/>
            <person name="Bharti A.K."/>
            <person name="Saxena R.K."/>
            <person name="Schlueter J.A."/>
            <person name="Donoghue M.T."/>
            <person name="Azam S."/>
            <person name="Fan G."/>
            <person name="Whaley A.M."/>
            <person name="Farmer A.D."/>
            <person name="Sheridan J."/>
            <person name="Iwata A."/>
            <person name="Tuteja R."/>
            <person name="Penmetsa R.V."/>
            <person name="Wu W."/>
            <person name="Upadhyaya H.D."/>
            <person name="Yang S.P."/>
            <person name="Shah T."/>
            <person name="Saxena K.B."/>
            <person name="Michael T."/>
            <person name="McCombie W.R."/>
            <person name="Yang B."/>
            <person name="Zhang G."/>
            <person name="Yang H."/>
            <person name="Wang J."/>
            <person name="Spillane C."/>
            <person name="Cook D.R."/>
            <person name="May G.D."/>
            <person name="Xu X."/>
            <person name="Jackson S.A."/>
        </authorList>
    </citation>
    <scope>NUCLEOTIDE SEQUENCE [LARGE SCALE GENOMIC DNA]</scope>
    <source>
        <strain evidence="12">cv. Asha</strain>
    </source>
</reference>
<accession>A0A151U957</accession>
<comment type="subunit">
    <text evidence="3">Heterotetramer consisting of two non-identical subunits: a beta subunit and a large alpha subunit.</text>
</comment>
<comment type="pathway">
    <text evidence="1">Amino-acid biosynthesis; L-tryptophan biosynthesis; L-tryptophan from chorismate: step 1/5.</text>
</comment>
<dbReference type="InterPro" id="IPR015890">
    <property type="entry name" value="Chorismate_C"/>
</dbReference>
<dbReference type="FunFam" id="3.60.120.10:FF:000003">
    <property type="entry name" value="Anthranilate synthase component 1"/>
    <property type="match status" value="1"/>
</dbReference>
<dbReference type="OMA" id="HGRMDTS"/>
<dbReference type="UniPathway" id="UPA00035">
    <property type="reaction ID" value="UER00040"/>
</dbReference>
<dbReference type="InterPro" id="IPR005801">
    <property type="entry name" value="ADC_synthase"/>
</dbReference>
<dbReference type="GO" id="GO:0004049">
    <property type="term" value="F:anthranilate synthase activity"/>
    <property type="evidence" value="ECO:0007669"/>
    <property type="project" value="UniProtKB-EC"/>
</dbReference>
<evidence type="ECO:0000256" key="1">
    <source>
        <dbReference type="ARBA" id="ARBA00004873"/>
    </source>
</evidence>
<dbReference type="AlphaFoldDB" id="A0A151U957"/>
<dbReference type="Pfam" id="PF00425">
    <property type="entry name" value="Chorismate_bind"/>
    <property type="match status" value="1"/>
</dbReference>
<evidence type="ECO:0000256" key="4">
    <source>
        <dbReference type="ARBA" id="ARBA00012266"/>
    </source>
</evidence>
<dbReference type="EC" id="4.1.3.27" evidence="4"/>
<keyword evidence="8" id="KW-0456">Lyase</keyword>
<dbReference type="SUPFAM" id="SSF56322">
    <property type="entry name" value="ADC synthase"/>
    <property type="match status" value="1"/>
</dbReference>
<gene>
    <name evidence="11" type="ORF">KK1_020058</name>
</gene>
<dbReference type="EMBL" id="CM003603">
    <property type="protein sequence ID" value="KYP75850.1"/>
    <property type="molecule type" value="Genomic_DNA"/>
</dbReference>
<feature type="domain" description="Chorismate-utilising enzyme C-terminal" evidence="9">
    <location>
        <begin position="287"/>
        <end position="559"/>
    </location>
</feature>
<keyword evidence="6" id="KW-0822">Tryptophan biosynthesis</keyword>
<dbReference type="InterPro" id="IPR006805">
    <property type="entry name" value="Anth_synth_I_N"/>
</dbReference>
<evidence type="ECO:0000256" key="2">
    <source>
        <dbReference type="ARBA" id="ARBA00009562"/>
    </source>
</evidence>
<evidence type="ECO:0000259" key="9">
    <source>
        <dbReference type="Pfam" id="PF00425"/>
    </source>
</evidence>
<keyword evidence="5" id="KW-0028">Amino-acid biosynthesis</keyword>
<evidence type="ECO:0000256" key="8">
    <source>
        <dbReference type="ARBA" id="ARBA00023239"/>
    </source>
</evidence>
<dbReference type="InterPro" id="IPR019999">
    <property type="entry name" value="Anth_synth_I-like"/>
</dbReference>
<evidence type="ECO:0000313" key="12">
    <source>
        <dbReference type="Proteomes" id="UP000075243"/>
    </source>
</evidence>
<dbReference type="PANTHER" id="PTHR11236:SF33">
    <property type="entry name" value="ANTHRANILATE SYNTHASE ALPHA SUBUNIT 1, CHLOROPLASTIC-RELATED"/>
    <property type="match status" value="1"/>
</dbReference>
<dbReference type="InterPro" id="IPR005256">
    <property type="entry name" value="Anth_synth_I_PabB"/>
</dbReference>
<dbReference type="STRING" id="3821.A0A151U957"/>
<keyword evidence="12" id="KW-1185">Reference proteome</keyword>
<evidence type="ECO:0000256" key="6">
    <source>
        <dbReference type="ARBA" id="ARBA00022822"/>
    </source>
</evidence>
<dbReference type="PRINTS" id="PR00095">
    <property type="entry name" value="ANTSNTHASEI"/>
</dbReference>
<keyword evidence="7" id="KW-0057">Aromatic amino acid biosynthesis</keyword>
<evidence type="ECO:0000256" key="5">
    <source>
        <dbReference type="ARBA" id="ARBA00022605"/>
    </source>
</evidence>
<dbReference type="Proteomes" id="UP000075243">
    <property type="component" value="Chromosome 1"/>
</dbReference>
<name>A0A151U957_CAJCA</name>
<evidence type="ECO:0000256" key="7">
    <source>
        <dbReference type="ARBA" id="ARBA00023141"/>
    </source>
</evidence>
<dbReference type="Gene3D" id="3.60.120.10">
    <property type="entry name" value="Anthranilate synthase"/>
    <property type="match status" value="1"/>
</dbReference>
<evidence type="ECO:0000259" key="10">
    <source>
        <dbReference type="Pfam" id="PF04715"/>
    </source>
</evidence>
<dbReference type="Pfam" id="PF04715">
    <property type="entry name" value="Anth_synt_I_N"/>
    <property type="match status" value="1"/>
</dbReference>
<dbReference type="PANTHER" id="PTHR11236">
    <property type="entry name" value="AMINOBENZOATE/ANTHRANILATE SYNTHASE"/>
    <property type="match status" value="1"/>
</dbReference>
<evidence type="ECO:0000313" key="11">
    <source>
        <dbReference type="EMBL" id="KYP75850.1"/>
    </source>
</evidence>
<proteinExistence type="inferred from homology"/>
<feature type="domain" description="Anthranilate synthase component I N-terminal" evidence="10">
    <location>
        <begin position="73"/>
        <end position="226"/>
    </location>
</feature>
<dbReference type="NCBIfam" id="TIGR00564">
    <property type="entry name" value="trpE_most"/>
    <property type="match status" value="1"/>
</dbReference>
<evidence type="ECO:0000256" key="3">
    <source>
        <dbReference type="ARBA" id="ARBA00011653"/>
    </source>
</evidence>